<evidence type="ECO:0000256" key="1">
    <source>
        <dbReference type="ARBA" id="ARBA00004479"/>
    </source>
</evidence>
<proteinExistence type="inferred from homology"/>
<evidence type="ECO:0000256" key="8">
    <source>
        <dbReference type="ARBA" id="ARBA00023170"/>
    </source>
</evidence>
<feature type="domain" description="Integrin alpha first immunoglubulin-like" evidence="12">
    <location>
        <begin position="478"/>
        <end position="526"/>
    </location>
</feature>
<keyword evidence="7" id="KW-0472">Membrane</keyword>
<dbReference type="GO" id="GO:0007160">
    <property type="term" value="P:cell-matrix adhesion"/>
    <property type="evidence" value="ECO:0007669"/>
    <property type="project" value="TreeGrafter"/>
</dbReference>
<evidence type="ECO:0000256" key="9">
    <source>
        <dbReference type="ARBA" id="ARBA00023180"/>
    </source>
</evidence>
<keyword evidence="4" id="KW-0677">Repeat</keyword>
<evidence type="ECO:0000256" key="7">
    <source>
        <dbReference type="ARBA" id="ARBA00023136"/>
    </source>
</evidence>
<dbReference type="OrthoDB" id="5317514at2759"/>
<dbReference type="InterPro" id="IPR013649">
    <property type="entry name" value="Integrin_alpha_Ig-like_1"/>
</dbReference>
<feature type="repeat" description="FG-GAP" evidence="10">
    <location>
        <begin position="303"/>
        <end position="367"/>
    </location>
</feature>
<keyword evidence="6 11" id="KW-0401">Integrin</keyword>
<evidence type="ECO:0000256" key="10">
    <source>
        <dbReference type="PROSITE-ProRule" id="PRU00803"/>
    </source>
</evidence>
<keyword evidence="9" id="KW-0325">Glycoprotein</keyword>
<dbReference type="GO" id="GO:0009897">
    <property type="term" value="C:external side of plasma membrane"/>
    <property type="evidence" value="ECO:0007669"/>
    <property type="project" value="TreeGrafter"/>
</dbReference>
<dbReference type="SMART" id="SM00191">
    <property type="entry name" value="Int_alpha"/>
    <property type="match status" value="5"/>
</dbReference>
<keyword evidence="15" id="KW-1185">Reference proteome</keyword>
<keyword evidence="8 11" id="KW-0675">Receptor</keyword>
<dbReference type="GO" id="GO:0033627">
    <property type="term" value="P:cell adhesion mediated by integrin"/>
    <property type="evidence" value="ECO:0007669"/>
    <property type="project" value="TreeGrafter"/>
</dbReference>
<feature type="repeat" description="FG-GAP" evidence="10">
    <location>
        <begin position="128"/>
        <end position="190"/>
    </location>
</feature>
<dbReference type="PROSITE" id="PS51470">
    <property type="entry name" value="FG_GAP"/>
    <property type="match status" value="6"/>
</dbReference>
<feature type="repeat" description="FG-GAP" evidence="10">
    <location>
        <begin position="49"/>
        <end position="110"/>
    </location>
</feature>
<dbReference type="EMBL" id="NCKU01001767">
    <property type="protein sequence ID" value="RWS11316.1"/>
    <property type="molecule type" value="Genomic_DNA"/>
</dbReference>
<dbReference type="AlphaFoldDB" id="A0A3S3PZZ3"/>
<feature type="repeat" description="FG-GAP" evidence="10">
    <location>
        <begin position="430"/>
        <end position="493"/>
    </location>
</feature>
<dbReference type="Pfam" id="PF01839">
    <property type="entry name" value="FG-GAP"/>
    <property type="match status" value="2"/>
</dbReference>
<dbReference type="STRING" id="1965070.A0A3S3PZZ3"/>
<dbReference type="GO" id="GO:0007157">
    <property type="term" value="P:heterophilic cell-cell adhesion via plasma membrane cell adhesion molecules"/>
    <property type="evidence" value="ECO:0007669"/>
    <property type="project" value="UniProtKB-ARBA"/>
</dbReference>
<name>A0A3S3PZZ3_9ACAR</name>
<evidence type="ECO:0000256" key="2">
    <source>
        <dbReference type="ARBA" id="ARBA00008054"/>
    </source>
</evidence>
<reference evidence="13" key="2">
    <citation type="submission" date="2018-11" db="EMBL/GenBank/DDBJ databases">
        <title>Trombidioid mite genomics.</title>
        <authorList>
            <person name="Dong X."/>
        </authorList>
    </citation>
    <scope>NUCLEOTIDE SEQUENCE</scope>
    <source>
        <strain evidence="13">UoL-WK</strain>
    </source>
</reference>
<evidence type="ECO:0000313" key="13">
    <source>
        <dbReference type="EMBL" id="RWS11316.1"/>
    </source>
</evidence>
<dbReference type="InterPro" id="IPR013519">
    <property type="entry name" value="Int_alpha_beta-p"/>
</dbReference>
<sequence length="530" mass="57661">MCTNIAKCFHKLHSNCCDFCFCFISKKFIVFTIILLCANALANGFNIDVDSALIHRGPTGTYYGFSVAQHRDRGDSWLLVGAPLAESTQPGVSKGGAVYRCKSDAPNTCQHILFDEKGIHRPATVPANGSYVQSEMKSNQWFGATVSSSGETGKIVACAPRYVYYSVSLKRREPVGMCFVSTGSFIGIVPLEPCKKADEWGYHRLGSCQLGFSASISEDGRRLFMGAVGSYYWQGQVYSYNFENISSYQHTRESPPTEDDSYLGYSMTLGRFSADEEINVAVGMPKGSNLKGKVVIYTQNLMNVFNISGEQMGSYFGYSLAGADVNGDGLDDLVIGAPFYTPTSEKETGYEYGSITVAYQKAKGRFEKSELIVGRNSKGRFGMAVSKLGDVNKDGYQDIAVGAPYDGKFESGAVYVFNGGANGLKSKASQVIYAEDLRESGLKTFGFSLSGGMDMDRNEYPDLLVGAYASDRAIHLKARPIVHVDASFELTPKNIGLDQKACSLQDGTKVACISANVCFNYSGINVESRM</sequence>
<protein>
    <submittedName>
        <fullName evidence="13">Integrin alpha-PS2-like protein</fullName>
    </submittedName>
</protein>
<comment type="similarity">
    <text evidence="2 11">Belongs to the integrin alpha chain family.</text>
</comment>
<evidence type="ECO:0000256" key="6">
    <source>
        <dbReference type="ARBA" id="ARBA00023037"/>
    </source>
</evidence>
<dbReference type="InterPro" id="IPR032695">
    <property type="entry name" value="Integrin_dom_sf"/>
</dbReference>
<dbReference type="GO" id="GO:0048513">
    <property type="term" value="P:animal organ development"/>
    <property type="evidence" value="ECO:0007669"/>
    <property type="project" value="UniProtKB-ARBA"/>
</dbReference>
<evidence type="ECO:0000313" key="15">
    <source>
        <dbReference type="Proteomes" id="UP000285301"/>
    </source>
</evidence>
<dbReference type="InterPro" id="IPR028994">
    <property type="entry name" value="Integrin_alpha_N"/>
</dbReference>
<dbReference type="Gene3D" id="2.130.10.130">
    <property type="entry name" value="Integrin alpha, N-terminal"/>
    <property type="match status" value="1"/>
</dbReference>
<gene>
    <name evidence="14" type="ORF">B4U79_06655</name>
    <name evidence="13" type="ORF">B4U79_08069</name>
</gene>
<dbReference type="GO" id="GO:0008305">
    <property type="term" value="C:integrin complex"/>
    <property type="evidence" value="ECO:0007669"/>
    <property type="project" value="InterPro"/>
</dbReference>
<accession>A0A3S3PZZ3</accession>
<feature type="non-terminal residue" evidence="13">
    <location>
        <position position="530"/>
    </location>
</feature>
<keyword evidence="3" id="KW-0732">Signal</keyword>
<dbReference type="Pfam" id="PF08441">
    <property type="entry name" value="Integrin_A_Ig_1"/>
    <property type="match status" value="1"/>
</dbReference>
<dbReference type="InterPro" id="IPR013517">
    <property type="entry name" value="FG-GAP"/>
</dbReference>
<dbReference type="PANTHER" id="PTHR23220:SF133">
    <property type="entry name" value="INTEGRIN ALPHA-PS2"/>
    <property type="match status" value="1"/>
</dbReference>
<comment type="subcellular location">
    <subcellularLocation>
        <location evidence="1 11">Membrane</location>
        <topology evidence="1 11">Single-pass type I membrane protein</topology>
    </subcellularLocation>
</comment>
<evidence type="ECO:0000259" key="12">
    <source>
        <dbReference type="Pfam" id="PF08441"/>
    </source>
</evidence>
<feature type="repeat" description="FG-GAP" evidence="10">
    <location>
        <begin position="368"/>
        <end position="426"/>
    </location>
</feature>
<dbReference type="SUPFAM" id="SSF69179">
    <property type="entry name" value="Integrin domains"/>
    <property type="match status" value="1"/>
</dbReference>
<evidence type="ECO:0000313" key="14">
    <source>
        <dbReference type="EMBL" id="RWS11333.1"/>
    </source>
</evidence>
<dbReference type="Proteomes" id="UP000285301">
    <property type="component" value="Unassembled WGS sequence"/>
</dbReference>
<dbReference type="InterPro" id="IPR000413">
    <property type="entry name" value="Integrin_alpha"/>
</dbReference>
<evidence type="ECO:0000256" key="5">
    <source>
        <dbReference type="ARBA" id="ARBA00022889"/>
    </source>
</evidence>
<comment type="caution">
    <text evidence="13">The sequence shown here is derived from an EMBL/GenBank/DDBJ whole genome shotgun (WGS) entry which is preliminary data.</text>
</comment>
<dbReference type="Gene3D" id="2.60.40.1460">
    <property type="entry name" value="Integrin domains. Chain A, domain 2"/>
    <property type="match status" value="1"/>
</dbReference>
<organism evidence="13 15">
    <name type="scientific">Dinothrombium tinctorium</name>
    <dbReference type="NCBI Taxonomy" id="1965070"/>
    <lineage>
        <taxon>Eukaryota</taxon>
        <taxon>Metazoa</taxon>
        <taxon>Ecdysozoa</taxon>
        <taxon>Arthropoda</taxon>
        <taxon>Chelicerata</taxon>
        <taxon>Arachnida</taxon>
        <taxon>Acari</taxon>
        <taxon>Acariformes</taxon>
        <taxon>Trombidiformes</taxon>
        <taxon>Prostigmata</taxon>
        <taxon>Anystina</taxon>
        <taxon>Parasitengona</taxon>
        <taxon>Trombidioidea</taxon>
        <taxon>Trombidiidae</taxon>
        <taxon>Dinothrombium</taxon>
    </lineage>
</organism>
<dbReference type="GO" id="GO:0007229">
    <property type="term" value="P:integrin-mediated signaling pathway"/>
    <property type="evidence" value="ECO:0007669"/>
    <property type="project" value="UniProtKB-KW"/>
</dbReference>
<reference evidence="13 15" key="1">
    <citation type="journal article" date="2018" name="Gigascience">
        <title>Genomes of trombidid mites reveal novel predicted allergens and laterally-transferred genes associated with secondary metabolism.</title>
        <authorList>
            <person name="Dong X."/>
            <person name="Chaisiri K."/>
            <person name="Xia D."/>
            <person name="Armstrong S.D."/>
            <person name="Fang Y."/>
            <person name="Donnelly M.J."/>
            <person name="Kadowaki T."/>
            <person name="McGarry J.W."/>
            <person name="Darby A.C."/>
            <person name="Makepeace B.L."/>
        </authorList>
    </citation>
    <scope>NUCLEOTIDE SEQUENCE [LARGE SCALE GENOMIC DNA]</scope>
    <source>
        <strain evidence="13">UoL-WK</strain>
    </source>
</reference>
<evidence type="ECO:0000256" key="4">
    <source>
        <dbReference type="ARBA" id="ARBA00022737"/>
    </source>
</evidence>
<evidence type="ECO:0000256" key="11">
    <source>
        <dbReference type="RuleBase" id="RU003762"/>
    </source>
</evidence>
<dbReference type="PANTHER" id="PTHR23220">
    <property type="entry name" value="INTEGRIN ALPHA"/>
    <property type="match status" value="1"/>
</dbReference>
<keyword evidence="5 11" id="KW-0130">Cell adhesion</keyword>
<evidence type="ECO:0000256" key="3">
    <source>
        <dbReference type="ARBA" id="ARBA00022729"/>
    </source>
</evidence>
<dbReference type="GO" id="GO:0005178">
    <property type="term" value="F:integrin binding"/>
    <property type="evidence" value="ECO:0007669"/>
    <property type="project" value="TreeGrafter"/>
</dbReference>
<dbReference type="SUPFAM" id="SSF69318">
    <property type="entry name" value="Integrin alpha N-terminal domain"/>
    <property type="match status" value="1"/>
</dbReference>
<dbReference type="PRINTS" id="PR01185">
    <property type="entry name" value="INTEGRINA"/>
</dbReference>
<dbReference type="EMBL" id="NCKU01001758">
    <property type="protein sequence ID" value="RWS11333.1"/>
    <property type="molecule type" value="Genomic_DNA"/>
</dbReference>
<feature type="repeat" description="FG-GAP" evidence="10">
    <location>
        <begin position="196"/>
        <end position="249"/>
    </location>
</feature>